<dbReference type="InterPro" id="IPR000792">
    <property type="entry name" value="Tscrpt_reg_LuxR_C"/>
</dbReference>
<dbReference type="PROSITE" id="PS00622">
    <property type="entry name" value="HTH_LUXR_1"/>
    <property type="match status" value="1"/>
</dbReference>
<reference evidence="5" key="1">
    <citation type="journal article" date="2019" name="Int. J. Syst. Evol. Microbiol.">
        <title>The Global Catalogue of Microorganisms (GCM) 10K type strain sequencing project: providing services to taxonomists for standard genome sequencing and annotation.</title>
        <authorList>
            <consortium name="The Broad Institute Genomics Platform"/>
            <consortium name="The Broad Institute Genome Sequencing Center for Infectious Disease"/>
            <person name="Wu L."/>
            <person name="Ma J."/>
        </authorList>
    </citation>
    <scope>NUCLEOTIDE SEQUENCE [LARGE SCALE GENOMIC DNA]</scope>
    <source>
        <strain evidence="5">CGMCC 4.1542</strain>
    </source>
</reference>
<dbReference type="RefSeq" id="WP_344505070.1">
    <property type="nucleotide sequence ID" value="NZ_BAAATN010000022.1"/>
</dbReference>
<dbReference type="PANTHER" id="PTHR16305">
    <property type="entry name" value="TESTICULAR SOLUBLE ADENYLYL CYCLASE"/>
    <property type="match status" value="1"/>
</dbReference>
<dbReference type="Gene3D" id="3.40.50.300">
    <property type="entry name" value="P-loop containing nucleotide triphosphate hydrolases"/>
    <property type="match status" value="1"/>
</dbReference>
<dbReference type="Gene3D" id="1.10.10.10">
    <property type="entry name" value="Winged helix-like DNA-binding domain superfamily/Winged helix DNA-binding domain"/>
    <property type="match status" value="1"/>
</dbReference>
<keyword evidence="2" id="KW-0067">ATP-binding</keyword>
<evidence type="ECO:0000313" key="5">
    <source>
        <dbReference type="Proteomes" id="UP001595855"/>
    </source>
</evidence>
<dbReference type="SUPFAM" id="SSF46894">
    <property type="entry name" value="C-terminal effector domain of the bipartite response regulators"/>
    <property type="match status" value="1"/>
</dbReference>
<dbReference type="EMBL" id="JBHSJO010000003">
    <property type="protein sequence ID" value="MFC5020401.1"/>
    <property type="molecule type" value="Genomic_DNA"/>
</dbReference>
<comment type="caution">
    <text evidence="4">The sequence shown here is derived from an EMBL/GenBank/DDBJ whole genome shotgun (WGS) entry which is preliminary data.</text>
</comment>
<dbReference type="Gene3D" id="1.25.40.10">
    <property type="entry name" value="Tetratricopeptide repeat domain"/>
    <property type="match status" value="1"/>
</dbReference>
<gene>
    <name evidence="4" type="ORF">ACFPRC_36920</name>
</gene>
<dbReference type="InterPro" id="IPR016032">
    <property type="entry name" value="Sig_transdc_resp-reg_C-effctor"/>
</dbReference>
<sequence>MTLVGRAAAIGTLDEVLAECFAGGSRTVLIEGPTGCGKSALVDAVVERAETAGATVMSAVGSPAERDVPLGVVRQLVHGDPSLVLPDDVLVAPGVPSRVSDTQSFCAALREAGRDAAVVLCVDDVQHADEASLAHLQYLARHARSARVLVLVTASPHGEAKDSAFTTELMRQPTFRRIRLGRLTEAEVAEAARPRGLSKAAPWLHRVSAGNPLLMRALLEEAETGATGTDGEFVLEPGGPFAQSVTACLHRAGPTVTAVARGTALLADLATTERIPRLLGLGAPAVQRALACLRGAGLLDGTRFRHAAVRDAVLDAVPSGERGDLHRDAALLLRHGGSPATAVAEHLLAGATDGGRWQAGPAETEVLCDAAEELLAADDPRQAARLLEFAHETCPDERQRRALLIRLAQVTWRNSPASAERCVSALLSALREDRLNVEHVQPLAQVLLTQGRVLEFTELLSSSAASAPEGDEAGTSPLDVVLDTGAAPGELVLESARLTDATMAPITQALHSLIHCDQPERAVSWSRKLLDEADRRDAPGWSAVFATLHAEALLRTGDLRGARAFAARALDALPERSGGTFHYAPTAILIRAHSAMGQYAEAARYADEPVPRRVYATLHGLEMLRARGLHLLAGNQPHAALADFLEVGRLMESWGMDRPAYLPWRTDAAEALLRLGRRQHAERLVVEQLGMRDARRPWVRGVSLRLRALTGGAGKQRIALLSQAVDELQRSGDRVMTARATAELGQALQAENLSPAKGSTLVRTAWNLAKECEAGALCKEILPDAPLAAPAQELTAHETGEVRTETKLSSSEQRVATLAAQGLTNREISAKLYLTVSTVEQHLTRVYRKLQISCRGDLPMDLALSSRQPLER</sequence>
<dbReference type="InterPro" id="IPR003593">
    <property type="entry name" value="AAA+_ATPase"/>
</dbReference>
<dbReference type="InterPro" id="IPR011990">
    <property type="entry name" value="TPR-like_helical_dom_sf"/>
</dbReference>
<evidence type="ECO:0000256" key="2">
    <source>
        <dbReference type="ARBA" id="ARBA00022840"/>
    </source>
</evidence>
<evidence type="ECO:0000313" key="4">
    <source>
        <dbReference type="EMBL" id="MFC5020401.1"/>
    </source>
</evidence>
<dbReference type="InterPro" id="IPR041664">
    <property type="entry name" value="AAA_16"/>
</dbReference>
<dbReference type="Proteomes" id="UP001595855">
    <property type="component" value="Unassembled WGS sequence"/>
</dbReference>
<protein>
    <submittedName>
        <fullName evidence="4">AAA family ATPase</fullName>
    </submittedName>
</protein>
<keyword evidence="1" id="KW-0547">Nucleotide-binding</keyword>
<keyword evidence="5" id="KW-1185">Reference proteome</keyword>
<dbReference type="SMART" id="SM00421">
    <property type="entry name" value="HTH_LUXR"/>
    <property type="match status" value="1"/>
</dbReference>
<dbReference type="Pfam" id="PF00196">
    <property type="entry name" value="GerE"/>
    <property type="match status" value="1"/>
</dbReference>
<feature type="domain" description="HTH luxR-type" evidence="3">
    <location>
        <begin position="822"/>
        <end position="849"/>
    </location>
</feature>
<evidence type="ECO:0000256" key="1">
    <source>
        <dbReference type="ARBA" id="ARBA00022741"/>
    </source>
</evidence>
<dbReference type="Pfam" id="PF13191">
    <property type="entry name" value="AAA_16"/>
    <property type="match status" value="1"/>
</dbReference>
<dbReference type="InterPro" id="IPR027417">
    <property type="entry name" value="P-loop_NTPase"/>
</dbReference>
<proteinExistence type="predicted"/>
<dbReference type="SMART" id="SM00382">
    <property type="entry name" value="AAA"/>
    <property type="match status" value="1"/>
</dbReference>
<organism evidence="4 5">
    <name type="scientific">Streptomyces lienomycini</name>
    <dbReference type="NCBI Taxonomy" id="284035"/>
    <lineage>
        <taxon>Bacteria</taxon>
        <taxon>Bacillati</taxon>
        <taxon>Actinomycetota</taxon>
        <taxon>Actinomycetes</taxon>
        <taxon>Kitasatosporales</taxon>
        <taxon>Streptomycetaceae</taxon>
        <taxon>Streptomyces</taxon>
    </lineage>
</organism>
<dbReference type="PANTHER" id="PTHR16305:SF28">
    <property type="entry name" value="GUANYLATE CYCLASE DOMAIN-CONTAINING PROTEIN"/>
    <property type="match status" value="1"/>
</dbReference>
<dbReference type="SUPFAM" id="SSF52540">
    <property type="entry name" value="P-loop containing nucleoside triphosphate hydrolases"/>
    <property type="match status" value="1"/>
</dbReference>
<dbReference type="InterPro" id="IPR036388">
    <property type="entry name" value="WH-like_DNA-bd_sf"/>
</dbReference>
<accession>A0ABV9X4H6</accession>
<name>A0ABV9X4H6_9ACTN</name>
<dbReference type="CDD" id="cd06170">
    <property type="entry name" value="LuxR_C_like"/>
    <property type="match status" value="1"/>
</dbReference>
<evidence type="ECO:0000259" key="3">
    <source>
        <dbReference type="PROSITE" id="PS00622"/>
    </source>
</evidence>
<dbReference type="PRINTS" id="PR00038">
    <property type="entry name" value="HTHLUXR"/>
</dbReference>